<dbReference type="AlphaFoldDB" id="A0A0A9AJ07"/>
<proteinExistence type="predicted"/>
<evidence type="ECO:0000313" key="1">
    <source>
        <dbReference type="EMBL" id="JAD51659.1"/>
    </source>
</evidence>
<accession>A0A0A9AJ07</accession>
<sequence>MANLRALFCEDVCCPLVSNTITKFSSFDNEQIISSTISWRRQADGVKL</sequence>
<organism evidence="1">
    <name type="scientific">Arundo donax</name>
    <name type="common">Giant reed</name>
    <name type="synonym">Donax arundinaceus</name>
    <dbReference type="NCBI Taxonomy" id="35708"/>
    <lineage>
        <taxon>Eukaryota</taxon>
        <taxon>Viridiplantae</taxon>
        <taxon>Streptophyta</taxon>
        <taxon>Embryophyta</taxon>
        <taxon>Tracheophyta</taxon>
        <taxon>Spermatophyta</taxon>
        <taxon>Magnoliopsida</taxon>
        <taxon>Liliopsida</taxon>
        <taxon>Poales</taxon>
        <taxon>Poaceae</taxon>
        <taxon>PACMAD clade</taxon>
        <taxon>Arundinoideae</taxon>
        <taxon>Arundineae</taxon>
        <taxon>Arundo</taxon>
    </lineage>
</organism>
<name>A0A0A9AJ07_ARUDO</name>
<reference evidence="1" key="1">
    <citation type="submission" date="2014-09" db="EMBL/GenBank/DDBJ databases">
        <authorList>
            <person name="Magalhaes I.L.F."/>
            <person name="Oliveira U."/>
            <person name="Santos F.R."/>
            <person name="Vidigal T.H.D.A."/>
            <person name="Brescovit A.D."/>
            <person name="Santos A.J."/>
        </authorList>
    </citation>
    <scope>NUCLEOTIDE SEQUENCE</scope>
    <source>
        <tissue evidence="1">Shoot tissue taken approximately 20 cm above the soil surface</tissue>
    </source>
</reference>
<reference evidence="1" key="2">
    <citation type="journal article" date="2015" name="Data Brief">
        <title>Shoot transcriptome of the giant reed, Arundo donax.</title>
        <authorList>
            <person name="Barrero R.A."/>
            <person name="Guerrero F.D."/>
            <person name="Moolhuijzen P."/>
            <person name="Goolsby J.A."/>
            <person name="Tidwell J."/>
            <person name="Bellgard S.E."/>
            <person name="Bellgard M.I."/>
        </authorList>
    </citation>
    <scope>NUCLEOTIDE SEQUENCE</scope>
    <source>
        <tissue evidence="1">Shoot tissue taken approximately 20 cm above the soil surface</tissue>
    </source>
</reference>
<protein>
    <submittedName>
        <fullName evidence="1">Uncharacterized protein</fullName>
    </submittedName>
</protein>
<dbReference type="EMBL" id="GBRH01246236">
    <property type="protein sequence ID" value="JAD51659.1"/>
    <property type="molecule type" value="Transcribed_RNA"/>
</dbReference>